<dbReference type="PANTHER" id="PTHR37826:SF2">
    <property type="entry name" value="ZINC-RIBBON DOMAIN-CONTAINING PROTEIN"/>
    <property type="match status" value="1"/>
</dbReference>
<dbReference type="SUPFAM" id="SSF117892">
    <property type="entry name" value="Band 7/SPFH domain"/>
    <property type="match status" value="1"/>
</dbReference>
<evidence type="ECO:0000259" key="1">
    <source>
        <dbReference type="Pfam" id="PF13421"/>
    </source>
</evidence>
<evidence type="ECO:0000313" key="2">
    <source>
        <dbReference type="EMBL" id="MEQ2441667.1"/>
    </source>
</evidence>
<protein>
    <submittedName>
        <fullName evidence="2">SPFH domain-containing protein</fullName>
    </submittedName>
</protein>
<dbReference type="CDD" id="cd03408">
    <property type="entry name" value="SPFH_like_u1"/>
    <property type="match status" value="1"/>
</dbReference>
<proteinExistence type="predicted"/>
<dbReference type="EMBL" id="JBBMFD010000034">
    <property type="protein sequence ID" value="MEQ2441667.1"/>
    <property type="molecule type" value="Genomic_DNA"/>
</dbReference>
<dbReference type="InterPro" id="IPR033880">
    <property type="entry name" value="SPFH_YdjI"/>
</dbReference>
<dbReference type="PANTHER" id="PTHR37826">
    <property type="entry name" value="FLOTILLIN BAND_7_5 DOMAIN PROTEIN"/>
    <property type="match status" value="1"/>
</dbReference>
<dbReference type="Gene3D" id="3.30.479.30">
    <property type="entry name" value="Band 7 domain"/>
    <property type="match status" value="1"/>
</dbReference>
<reference evidence="2 3" key="1">
    <citation type="submission" date="2024-03" db="EMBL/GenBank/DDBJ databases">
        <title>Human intestinal bacterial collection.</title>
        <authorList>
            <person name="Pauvert C."/>
            <person name="Hitch T.C.A."/>
            <person name="Clavel T."/>
        </authorList>
    </citation>
    <scope>NUCLEOTIDE SEQUENCE [LARGE SCALE GENOMIC DNA]</scope>
    <source>
        <strain evidence="2 3">CLA-JM-H44</strain>
    </source>
</reference>
<evidence type="ECO:0000313" key="3">
    <source>
        <dbReference type="Proteomes" id="UP001489509"/>
    </source>
</evidence>
<organism evidence="2 3">
    <name type="scientific">Solibaculum intestinale</name>
    <dbReference type="NCBI Taxonomy" id="3133165"/>
    <lineage>
        <taxon>Bacteria</taxon>
        <taxon>Bacillati</taxon>
        <taxon>Bacillota</taxon>
        <taxon>Clostridia</taxon>
        <taxon>Eubacteriales</taxon>
        <taxon>Oscillospiraceae</taxon>
        <taxon>Solibaculum</taxon>
    </lineage>
</organism>
<name>A0ABV1E2Z6_9FIRM</name>
<gene>
    <name evidence="2" type="ORF">WMO26_12590</name>
</gene>
<dbReference type="InterPro" id="IPR036013">
    <property type="entry name" value="Band_7/SPFH_dom_sf"/>
</dbReference>
<feature type="domain" description="SPFH" evidence="1">
    <location>
        <begin position="56"/>
        <end position="269"/>
    </location>
</feature>
<dbReference type="RefSeq" id="WP_349220895.1">
    <property type="nucleotide sequence ID" value="NZ_JBBMFD010000034.1"/>
</dbReference>
<keyword evidence="3" id="KW-1185">Reference proteome</keyword>
<dbReference type="Pfam" id="PF13421">
    <property type="entry name" value="Band_7_1"/>
    <property type="match status" value="1"/>
</dbReference>
<dbReference type="Proteomes" id="UP001489509">
    <property type="component" value="Unassembled WGS sequence"/>
</dbReference>
<accession>A0ABV1E2Z6</accession>
<sequence>MGIIKAAMHAVGGALADQWLEVLEPDEMDDSTVFTRGVTVRRNDKRGQNRKGTADTVSNGSIVHVYPNQFMLLVDGGKVVDFTAEEGYYQVDNSSMPSLFSGSFGDALKDSFDRIRFGGVNPTAQKVYYINLQEIKGIRFGTRSPINYFDTFYNAELFLRAHGTYSIKITDPLQFYAEAIPRSKDRVKIDDINEQYLAEFLEALQSAINQMSVDGVRISFVSSKGRELSKYMSAILDEDWNRMRGMEIQSVGIASISYDEESQKLINMRNQGAMLGDPTVREGYVQGSIARGLEAAGSNANGSMAGFMGMGVGMQGAGGFMGAASQTNLQQMQAQQAAQQQAAKETAGDGWTCSCGAKNTGKFCSQCGKPKPQRDEWVCACGVKNTGKFCSECGKPRPVGGKFRCDKCGYEPDPGKPLPKFCPECGDPFNEEDRA</sequence>
<comment type="caution">
    <text evidence="2">The sequence shown here is derived from an EMBL/GenBank/DDBJ whole genome shotgun (WGS) entry which is preliminary data.</text>
</comment>